<sequence>MIVGAVIVVKESYESSAGSYSFHSSTTSHILRMSLLLEAVPNELILLIASNVRISAGDIGFGLGSFAMTCKRFHALLMPLMLEQHRRRLFGLESMDCLVLYDGAEEGGGTRTKLQDISRSSQGNIYGVELNHVRVNAALMRPRELWFVHGLLVRATKICGLSVGLHSNSQMLGQWSGLREEWVRAFIALLNACLVYPGLALTFEDITSQKKRKLA</sequence>
<keyword evidence="3" id="KW-1185">Reference proteome</keyword>
<evidence type="ECO:0008006" key="4">
    <source>
        <dbReference type="Google" id="ProtNLM"/>
    </source>
</evidence>
<organism evidence="2 3">
    <name type="scientific">Coprinopsis marcescibilis</name>
    <name type="common">Agaric fungus</name>
    <name type="synonym">Psathyrella marcescibilis</name>
    <dbReference type="NCBI Taxonomy" id="230819"/>
    <lineage>
        <taxon>Eukaryota</taxon>
        <taxon>Fungi</taxon>
        <taxon>Dikarya</taxon>
        <taxon>Basidiomycota</taxon>
        <taxon>Agaricomycotina</taxon>
        <taxon>Agaricomycetes</taxon>
        <taxon>Agaricomycetidae</taxon>
        <taxon>Agaricales</taxon>
        <taxon>Agaricineae</taxon>
        <taxon>Psathyrellaceae</taxon>
        <taxon>Coprinopsis</taxon>
    </lineage>
</organism>
<keyword evidence="1" id="KW-1133">Transmembrane helix</keyword>
<evidence type="ECO:0000313" key="3">
    <source>
        <dbReference type="Proteomes" id="UP000307440"/>
    </source>
</evidence>
<keyword evidence="1" id="KW-0812">Transmembrane</keyword>
<protein>
    <recommendedName>
        <fullName evidence="4">F-box domain-containing protein</fullName>
    </recommendedName>
</protein>
<keyword evidence="1" id="KW-0472">Membrane</keyword>
<accession>A0A5C3L619</accession>
<name>A0A5C3L619_COPMA</name>
<gene>
    <name evidence="2" type="ORF">FA15DRAFT_716610</name>
</gene>
<reference evidence="2 3" key="1">
    <citation type="journal article" date="2019" name="Nat. Ecol. Evol.">
        <title>Megaphylogeny resolves global patterns of mushroom evolution.</title>
        <authorList>
            <person name="Varga T."/>
            <person name="Krizsan K."/>
            <person name="Foldi C."/>
            <person name="Dima B."/>
            <person name="Sanchez-Garcia M."/>
            <person name="Sanchez-Ramirez S."/>
            <person name="Szollosi G.J."/>
            <person name="Szarkandi J.G."/>
            <person name="Papp V."/>
            <person name="Albert L."/>
            <person name="Andreopoulos W."/>
            <person name="Angelini C."/>
            <person name="Antonin V."/>
            <person name="Barry K.W."/>
            <person name="Bougher N.L."/>
            <person name="Buchanan P."/>
            <person name="Buyck B."/>
            <person name="Bense V."/>
            <person name="Catcheside P."/>
            <person name="Chovatia M."/>
            <person name="Cooper J."/>
            <person name="Damon W."/>
            <person name="Desjardin D."/>
            <person name="Finy P."/>
            <person name="Geml J."/>
            <person name="Haridas S."/>
            <person name="Hughes K."/>
            <person name="Justo A."/>
            <person name="Karasinski D."/>
            <person name="Kautmanova I."/>
            <person name="Kiss B."/>
            <person name="Kocsube S."/>
            <person name="Kotiranta H."/>
            <person name="LaButti K.M."/>
            <person name="Lechner B.E."/>
            <person name="Liimatainen K."/>
            <person name="Lipzen A."/>
            <person name="Lukacs Z."/>
            <person name="Mihaltcheva S."/>
            <person name="Morgado L.N."/>
            <person name="Niskanen T."/>
            <person name="Noordeloos M.E."/>
            <person name="Ohm R.A."/>
            <person name="Ortiz-Santana B."/>
            <person name="Ovrebo C."/>
            <person name="Racz N."/>
            <person name="Riley R."/>
            <person name="Savchenko A."/>
            <person name="Shiryaev A."/>
            <person name="Soop K."/>
            <person name="Spirin V."/>
            <person name="Szebenyi C."/>
            <person name="Tomsovsky M."/>
            <person name="Tulloss R.E."/>
            <person name="Uehling J."/>
            <person name="Grigoriev I.V."/>
            <person name="Vagvolgyi C."/>
            <person name="Papp T."/>
            <person name="Martin F.M."/>
            <person name="Miettinen O."/>
            <person name="Hibbett D.S."/>
            <person name="Nagy L.G."/>
        </authorList>
    </citation>
    <scope>NUCLEOTIDE SEQUENCE [LARGE SCALE GENOMIC DNA]</scope>
    <source>
        <strain evidence="2 3">CBS 121175</strain>
    </source>
</reference>
<dbReference type="EMBL" id="ML210157">
    <property type="protein sequence ID" value="TFK28227.1"/>
    <property type="molecule type" value="Genomic_DNA"/>
</dbReference>
<dbReference type="AlphaFoldDB" id="A0A5C3L619"/>
<evidence type="ECO:0000313" key="2">
    <source>
        <dbReference type="EMBL" id="TFK28227.1"/>
    </source>
</evidence>
<feature type="transmembrane region" description="Helical" evidence="1">
    <location>
        <begin position="185"/>
        <end position="203"/>
    </location>
</feature>
<evidence type="ECO:0000256" key="1">
    <source>
        <dbReference type="SAM" id="Phobius"/>
    </source>
</evidence>
<dbReference type="Proteomes" id="UP000307440">
    <property type="component" value="Unassembled WGS sequence"/>
</dbReference>
<proteinExistence type="predicted"/>